<organism evidence="3 4">
    <name type="scientific">Balneatrix alpica</name>
    <dbReference type="NCBI Taxonomy" id="75684"/>
    <lineage>
        <taxon>Bacteria</taxon>
        <taxon>Pseudomonadati</taxon>
        <taxon>Pseudomonadota</taxon>
        <taxon>Gammaproteobacteria</taxon>
        <taxon>Oceanospirillales</taxon>
        <taxon>Balneatrichaceae</taxon>
        <taxon>Balneatrix</taxon>
    </lineage>
</organism>
<reference evidence="3 4" key="1">
    <citation type="submission" date="2024-09" db="EMBL/GenBank/DDBJ databases">
        <authorList>
            <person name="Sun Q."/>
            <person name="Mori K."/>
        </authorList>
    </citation>
    <scope>NUCLEOTIDE SEQUENCE [LARGE SCALE GENOMIC DNA]</scope>
    <source>
        <strain evidence="3 4">ATCC 51285</strain>
    </source>
</reference>
<feature type="domain" description="Glycosyl transferase family 1" evidence="2">
    <location>
        <begin position="207"/>
        <end position="351"/>
    </location>
</feature>
<dbReference type="CDD" id="cd03809">
    <property type="entry name" value="GT4_MtfB-like"/>
    <property type="match status" value="1"/>
</dbReference>
<evidence type="ECO:0000313" key="4">
    <source>
        <dbReference type="Proteomes" id="UP001589628"/>
    </source>
</evidence>
<dbReference type="InterPro" id="IPR001296">
    <property type="entry name" value="Glyco_trans_1"/>
</dbReference>
<comment type="caution">
    <text evidence="3">The sequence shown here is derived from an EMBL/GenBank/DDBJ whole genome shotgun (WGS) entry which is preliminary data.</text>
</comment>
<gene>
    <name evidence="3" type="ORF">ACFFLH_08365</name>
</gene>
<dbReference type="Proteomes" id="UP001589628">
    <property type="component" value="Unassembled WGS sequence"/>
</dbReference>
<keyword evidence="1" id="KW-0808">Transferase</keyword>
<proteinExistence type="predicted"/>
<dbReference type="SUPFAM" id="SSF53756">
    <property type="entry name" value="UDP-Glycosyltransferase/glycogen phosphorylase"/>
    <property type="match status" value="1"/>
</dbReference>
<dbReference type="Gene3D" id="3.40.50.2000">
    <property type="entry name" value="Glycogen Phosphorylase B"/>
    <property type="match status" value="2"/>
</dbReference>
<dbReference type="PANTHER" id="PTHR46401:SF2">
    <property type="entry name" value="GLYCOSYLTRANSFERASE WBBK-RELATED"/>
    <property type="match status" value="1"/>
</dbReference>
<evidence type="ECO:0000259" key="2">
    <source>
        <dbReference type="Pfam" id="PF00534"/>
    </source>
</evidence>
<dbReference type="Pfam" id="PF00534">
    <property type="entry name" value="Glycos_transf_1"/>
    <property type="match status" value="1"/>
</dbReference>
<protein>
    <submittedName>
        <fullName evidence="3">Glycosyltransferase family 4 protein</fullName>
    </submittedName>
</protein>
<keyword evidence="4" id="KW-1185">Reference proteome</keyword>
<dbReference type="EMBL" id="JBHLZN010000002">
    <property type="protein sequence ID" value="MFB9886420.1"/>
    <property type="molecule type" value="Genomic_DNA"/>
</dbReference>
<evidence type="ECO:0000313" key="3">
    <source>
        <dbReference type="EMBL" id="MFB9886420.1"/>
    </source>
</evidence>
<evidence type="ECO:0000256" key="1">
    <source>
        <dbReference type="ARBA" id="ARBA00022679"/>
    </source>
</evidence>
<name>A0ABV5ZAZ8_9GAMM</name>
<sequence length="383" mass="43052">MNVVVNLTSLSSALTGIGYYTFNLSKVLIEHDDVYGFSGSHWYGNLRAEYFSNYFKSTAKVASSTQSKHRKFIGSIPGARLLWRALQKSRLDGKIRSIPEGVYWEPNFIPVNSKSNNVITVHDLSHIRHPECHPEERVRFLNRYLEESINKASGIVTVSEFSKEEILHFFPSAKNKKIYIVHPAAGDNFHPRSLSGSANVLKKYNINQDYIVALGTLEPRKNLSMLLDAFSLLPIEIRRSFPLLLIGGMGWKNAELVKRLTAFEEVGEVRRLGYIPDEDLPFVLGAAKLLVYPSIYEGFGMPVLEAMKSGVPVITSKAQALLEVGGEAILSAENKEEMAHHISSLLNNSTLYSTHQSLSLKQARRFSWNQSADVLRHALMECR</sequence>
<dbReference type="RefSeq" id="WP_081414307.1">
    <property type="nucleotide sequence ID" value="NZ_JBHLZN010000002.1"/>
</dbReference>
<accession>A0ABV5ZAZ8</accession>
<dbReference type="PANTHER" id="PTHR46401">
    <property type="entry name" value="GLYCOSYLTRANSFERASE WBBK-RELATED"/>
    <property type="match status" value="1"/>
</dbReference>